<dbReference type="PANTHER" id="PTHR43329">
    <property type="entry name" value="EPOXIDE HYDROLASE"/>
    <property type="match status" value="1"/>
</dbReference>
<reference evidence="5" key="1">
    <citation type="journal article" date="2019" name="Int. J. Syst. Evol. Microbiol.">
        <title>The Global Catalogue of Microorganisms (GCM) 10K type strain sequencing project: providing services to taxonomists for standard genome sequencing and annotation.</title>
        <authorList>
            <consortium name="The Broad Institute Genomics Platform"/>
            <consortium name="The Broad Institute Genome Sequencing Center for Infectious Disease"/>
            <person name="Wu L."/>
            <person name="Ma J."/>
        </authorList>
    </citation>
    <scope>NUCLEOTIDE SEQUENCE [LARGE SCALE GENOMIC DNA]</scope>
    <source>
        <strain evidence="5">JCM 17388</strain>
    </source>
</reference>
<dbReference type="PRINTS" id="PR00412">
    <property type="entry name" value="EPOXHYDRLASE"/>
</dbReference>
<dbReference type="Proteomes" id="UP001501251">
    <property type="component" value="Unassembled WGS sequence"/>
</dbReference>
<keyword evidence="1 4" id="KW-0378">Hydrolase</keyword>
<evidence type="ECO:0000256" key="1">
    <source>
        <dbReference type="ARBA" id="ARBA00022801"/>
    </source>
</evidence>
<dbReference type="Pfam" id="PF00561">
    <property type="entry name" value="Abhydrolase_1"/>
    <property type="match status" value="1"/>
</dbReference>
<protein>
    <submittedName>
        <fullName evidence="4">Alpha/beta hydrolase</fullName>
    </submittedName>
</protein>
<dbReference type="InterPro" id="IPR000639">
    <property type="entry name" value="Epox_hydrolase-like"/>
</dbReference>
<comment type="caution">
    <text evidence="4">The sequence shown here is derived from an EMBL/GenBank/DDBJ whole genome shotgun (WGS) entry which is preliminary data.</text>
</comment>
<evidence type="ECO:0000259" key="3">
    <source>
        <dbReference type="Pfam" id="PF00561"/>
    </source>
</evidence>
<gene>
    <name evidence="4" type="ORF">GCM10022252_60580</name>
</gene>
<evidence type="ECO:0000313" key="5">
    <source>
        <dbReference type="Proteomes" id="UP001501251"/>
    </source>
</evidence>
<accession>A0ABP8BC13</accession>
<feature type="region of interest" description="Disordered" evidence="2">
    <location>
        <begin position="31"/>
        <end position="54"/>
    </location>
</feature>
<proteinExistence type="predicted"/>
<feature type="domain" description="AB hydrolase-1" evidence="3">
    <location>
        <begin position="89"/>
        <end position="337"/>
    </location>
</feature>
<dbReference type="GO" id="GO:0016787">
    <property type="term" value="F:hydrolase activity"/>
    <property type="evidence" value="ECO:0007669"/>
    <property type="project" value="UniProtKB-KW"/>
</dbReference>
<dbReference type="SUPFAM" id="SSF53474">
    <property type="entry name" value="alpha/beta-Hydrolases"/>
    <property type="match status" value="1"/>
</dbReference>
<name>A0ABP8BC13_9ACTN</name>
<dbReference type="InterPro" id="IPR000073">
    <property type="entry name" value="AB_hydrolase_1"/>
</dbReference>
<keyword evidence="5" id="KW-1185">Reference proteome</keyword>
<dbReference type="EMBL" id="BAABAQ010000013">
    <property type="protein sequence ID" value="GAA4203240.1"/>
    <property type="molecule type" value="Genomic_DNA"/>
</dbReference>
<evidence type="ECO:0000313" key="4">
    <source>
        <dbReference type="EMBL" id="GAA4203240.1"/>
    </source>
</evidence>
<dbReference type="Gene3D" id="3.40.50.1820">
    <property type="entry name" value="alpha/beta hydrolase"/>
    <property type="match status" value="1"/>
</dbReference>
<organism evidence="4 5">
    <name type="scientific">Streptosporangium oxazolinicum</name>
    <dbReference type="NCBI Taxonomy" id="909287"/>
    <lineage>
        <taxon>Bacteria</taxon>
        <taxon>Bacillati</taxon>
        <taxon>Actinomycetota</taxon>
        <taxon>Actinomycetes</taxon>
        <taxon>Streptosporangiales</taxon>
        <taxon>Streptosporangiaceae</taxon>
        <taxon>Streptosporangium</taxon>
    </lineage>
</organism>
<evidence type="ECO:0000256" key="2">
    <source>
        <dbReference type="SAM" id="MobiDB-lite"/>
    </source>
</evidence>
<sequence length="361" mass="39633">MLERGEVREARQEETKNEAVDVFRTTGAAGFRYPGRGQAGGREATGRSHRPVAPIGDTTVSIPLPPSFAHHKIDADGVRVNTYVSGDGPPVLLLHGYPQTHLIWHRVAPVLAREHTVVLTDLRGYGDSDKPPSAPDHGPYSKRVMAHDQLLVMRSLGFDRFAVAGHDRGARVGHRLALDEPRAVTGLAVLDIVPTRHAFRHTDAAFALGYYHWFFLAAGDGVPERMIGADPGYWIRAHMKVQHGGTSFDPAAQEEYVRCFSDPAAIHASCEDYRAAASIDLRHDDADADAGRRVTCPVLALWGERGFVGRNYDVLDVWRRYADDVRGQAVPSGHYIPEEVPETTAELLGSFLSGSPVTTRR</sequence>
<dbReference type="InterPro" id="IPR029058">
    <property type="entry name" value="AB_hydrolase_fold"/>
</dbReference>